<dbReference type="GO" id="GO:0005886">
    <property type="term" value="C:plasma membrane"/>
    <property type="evidence" value="ECO:0007669"/>
    <property type="project" value="UniProtKB-SubCell"/>
</dbReference>
<dbReference type="PRINTS" id="PR00237">
    <property type="entry name" value="GPCRRHODOPSN"/>
</dbReference>
<feature type="transmembrane region" description="Helical" evidence="6">
    <location>
        <begin position="228"/>
        <end position="253"/>
    </location>
</feature>
<feature type="transmembrane region" description="Helical" evidence="6">
    <location>
        <begin position="265"/>
        <end position="286"/>
    </location>
</feature>
<gene>
    <name evidence="8" type="ORF">SNE40_011797</name>
</gene>
<dbReference type="PANTHER" id="PTHR22750">
    <property type="entry name" value="G-PROTEIN COUPLED RECEPTOR"/>
    <property type="match status" value="1"/>
</dbReference>
<evidence type="ECO:0000259" key="7">
    <source>
        <dbReference type="PROSITE" id="PS50262"/>
    </source>
</evidence>
<dbReference type="EMBL" id="JAZGQO010000008">
    <property type="protein sequence ID" value="KAK6179437.1"/>
    <property type="molecule type" value="Genomic_DNA"/>
</dbReference>
<dbReference type="SUPFAM" id="SSF81321">
    <property type="entry name" value="Family A G protein-coupled receptor-like"/>
    <property type="match status" value="1"/>
</dbReference>
<protein>
    <recommendedName>
        <fullName evidence="7">G-protein coupled receptors family 1 profile domain-containing protein</fullName>
    </recommendedName>
</protein>
<dbReference type="Proteomes" id="UP001347796">
    <property type="component" value="Unassembled WGS sequence"/>
</dbReference>
<feature type="transmembrane region" description="Helical" evidence="6">
    <location>
        <begin position="54"/>
        <end position="73"/>
    </location>
</feature>
<feature type="transmembrane region" description="Helical" evidence="6">
    <location>
        <begin position="176"/>
        <end position="197"/>
    </location>
</feature>
<proteinExistence type="predicted"/>
<keyword evidence="5 6" id="KW-0472">Membrane</keyword>
<evidence type="ECO:0000313" key="8">
    <source>
        <dbReference type="EMBL" id="KAK6179437.1"/>
    </source>
</evidence>
<reference evidence="8 9" key="1">
    <citation type="submission" date="2024-01" db="EMBL/GenBank/DDBJ databases">
        <title>The genome of the rayed Mediterranean limpet Patella caerulea (Linnaeus, 1758).</title>
        <authorList>
            <person name="Anh-Thu Weber A."/>
            <person name="Halstead-Nussloch G."/>
        </authorList>
    </citation>
    <scope>NUCLEOTIDE SEQUENCE [LARGE SCALE GENOMIC DNA]</scope>
    <source>
        <strain evidence="8">AATW-2023a</strain>
        <tissue evidence="8">Whole specimen</tissue>
    </source>
</reference>
<evidence type="ECO:0000256" key="3">
    <source>
        <dbReference type="ARBA" id="ARBA00022692"/>
    </source>
</evidence>
<comment type="subcellular location">
    <subcellularLocation>
        <location evidence="1">Cell membrane</location>
        <topology evidence="1">Multi-pass membrane protein</topology>
    </subcellularLocation>
</comment>
<keyword evidence="3 6" id="KW-0812">Transmembrane</keyword>
<sequence length="336" mass="38006">MSNSTVVYWALNGYGVTAFDLFTNLIILVVAVWIIVLNSLVLQSLREHKNKEATEYYIINLSIADCLTGVYLIYNTSYNLTNYQKISECLLRFGFGLCLCICSGMQTVALSLDRCIKIVSPFRYTDICNTRYVVIVTITTWTLSILIGLLPLMGWINPQENENTCGFMKILTIGYFQLLIVALFTPCILIVIIYLRIFKEAHRHAKSIASSGADSTTTSHSLKFTKTVFIVAGSYLLCWSPMGIVVVLHVIGGLDDYTYVERGNLIIYATAPAYINSLLNPVIYALKVPFIRTRFNRIFCRKREEKGRMELMKTVQTNDVGKTQSTNEKVVLEELQ</sequence>
<feature type="transmembrane region" description="Helical" evidence="6">
    <location>
        <begin position="132"/>
        <end position="156"/>
    </location>
</feature>
<dbReference type="PROSITE" id="PS50262">
    <property type="entry name" value="G_PROTEIN_RECEP_F1_2"/>
    <property type="match status" value="1"/>
</dbReference>
<dbReference type="AlphaFoldDB" id="A0AAN8JM63"/>
<feature type="transmembrane region" description="Helical" evidence="6">
    <location>
        <begin position="21"/>
        <end position="42"/>
    </location>
</feature>
<organism evidence="8 9">
    <name type="scientific">Patella caerulea</name>
    <name type="common">Rayed Mediterranean limpet</name>
    <dbReference type="NCBI Taxonomy" id="87958"/>
    <lineage>
        <taxon>Eukaryota</taxon>
        <taxon>Metazoa</taxon>
        <taxon>Spiralia</taxon>
        <taxon>Lophotrochozoa</taxon>
        <taxon>Mollusca</taxon>
        <taxon>Gastropoda</taxon>
        <taxon>Patellogastropoda</taxon>
        <taxon>Patelloidea</taxon>
        <taxon>Patellidae</taxon>
        <taxon>Patella</taxon>
    </lineage>
</organism>
<evidence type="ECO:0000313" key="9">
    <source>
        <dbReference type="Proteomes" id="UP001347796"/>
    </source>
</evidence>
<feature type="transmembrane region" description="Helical" evidence="6">
    <location>
        <begin position="93"/>
        <end position="112"/>
    </location>
</feature>
<dbReference type="InterPro" id="IPR000276">
    <property type="entry name" value="GPCR_Rhodpsn"/>
</dbReference>
<dbReference type="InterPro" id="IPR017452">
    <property type="entry name" value="GPCR_Rhodpsn_7TM"/>
</dbReference>
<evidence type="ECO:0000256" key="6">
    <source>
        <dbReference type="SAM" id="Phobius"/>
    </source>
</evidence>
<name>A0AAN8JM63_PATCE</name>
<keyword evidence="9" id="KW-1185">Reference proteome</keyword>
<feature type="domain" description="G-protein coupled receptors family 1 profile" evidence="7">
    <location>
        <begin position="37"/>
        <end position="284"/>
    </location>
</feature>
<comment type="caution">
    <text evidence="8">The sequence shown here is derived from an EMBL/GenBank/DDBJ whole genome shotgun (WGS) entry which is preliminary data.</text>
</comment>
<accession>A0AAN8JM63</accession>
<dbReference type="CDD" id="cd00637">
    <property type="entry name" value="7tm_classA_rhodopsin-like"/>
    <property type="match status" value="1"/>
</dbReference>
<dbReference type="Gene3D" id="1.20.1070.10">
    <property type="entry name" value="Rhodopsin 7-helix transmembrane proteins"/>
    <property type="match status" value="1"/>
</dbReference>
<dbReference type="GO" id="GO:0004930">
    <property type="term" value="F:G protein-coupled receptor activity"/>
    <property type="evidence" value="ECO:0007669"/>
    <property type="project" value="InterPro"/>
</dbReference>
<evidence type="ECO:0000256" key="1">
    <source>
        <dbReference type="ARBA" id="ARBA00004651"/>
    </source>
</evidence>
<keyword evidence="2" id="KW-1003">Cell membrane</keyword>
<evidence type="ECO:0000256" key="2">
    <source>
        <dbReference type="ARBA" id="ARBA00022475"/>
    </source>
</evidence>
<dbReference type="Pfam" id="PF00001">
    <property type="entry name" value="7tm_1"/>
    <property type="match status" value="1"/>
</dbReference>
<keyword evidence="4 6" id="KW-1133">Transmembrane helix</keyword>
<evidence type="ECO:0000256" key="4">
    <source>
        <dbReference type="ARBA" id="ARBA00022989"/>
    </source>
</evidence>
<evidence type="ECO:0000256" key="5">
    <source>
        <dbReference type="ARBA" id="ARBA00023136"/>
    </source>
</evidence>